<feature type="region of interest" description="Disordered" evidence="1">
    <location>
        <begin position="22"/>
        <end position="104"/>
    </location>
</feature>
<evidence type="ECO:0000256" key="1">
    <source>
        <dbReference type="SAM" id="MobiDB-lite"/>
    </source>
</evidence>
<feature type="compositionally biased region" description="Polar residues" evidence="1">
    <location>
        <begin position="78"/>
        <end position="104"/>
    </location>
</feature>
<accession>A0ABU8SJE4</accession>
<feature type="compositionally biased region" description="Low complexity" evidence="1">
    <location>
        <begin position="35"/>
        <end position="77"/>
    </location>
</feature>
<gene>
    <name evidence="3" type="ORF">R4146_02340</name>
</gene>
<evidence type="ECO:0008006" key="5">
    <source>
        <dbReference type="Google" id="ProtNLM"/>
    </source>
</evidence>
<evidence type="ECO:0000313" key="3">
    <source>
        <dbReference type="EMBL" id="MEJ6400022.1"/>
    </source>
</evidence>
<name>A0ABU8SJE4_9LACO</name>
<dbReference type="Proteomes" id="UP001370590">
    <property type="component" value="Unassembled WGS sequence"/>
</dbReference>
<feature type="chain" id="PRO_5045255342" description="Lipoprotein" evidence="2">
    <location>
        <begin position="26"/>
        <end position="216"/>
    </location>
</feature>
<keyword evidence="2" id="KW-0732">Signal</keyword>
<dbReference type="PROSITE" id="PS51257">
    <property type="entry name" value="PROKAR_LIPOPROTEIN"/>
    <property type="match status" value="1"/>
</dbReference>
<feature type="compositionally biased region" description="Polar residues" evidence="1">
    <location>
        <begin position="22"/>
        <end position="34"/>
    </location>
</feature>
<keyword evidence="4" id="KW-1185">Reference proteome</keyword>
<feature type="signal peptide" evidence="2">
    <location>
        <begin position="1"/>
        <end position="25"/>
    </location>
</feature>
<protein>
    <recommendedName>
        <fullName evidence="5">Lipoprotein</fullName>
    </recommendedName>
</protein>
<sequence>MKTYQKLIPIAMLGLLLAGCGSKNSDNQNASMKNSESTSVKSSSDSSSSKASSSESSSSSSASSSSDTSSSSASSASEMSNGVKTKNYSSNNSAQNKVGYQSASDTAGLPTVDLGSGIKGAKDGGAGQVFVSFNMGRWSIAVRGTDVNTSDTATPAAKQIVAYLQTHTLPVPNTVGRVMADIDSGVTTVKWQDGNAVHSVSRSTPEAALQAAIDAK</sequence>
<evidence type="ECO:0000313" key="4">
    <source>
        <dbReference type="Proteomes" id="UP001370590"/>
    </source>
</evidence>
<evidence type="ECO:0000256" key="2">
    <source>
        <dbReference type="SAM" id="SignalP"/>
    </source>
</evidence>
<comment type="caution">
    <text evidence="3">The sequence shown here is derived from an EMBL/GenBank/DDBJ whole genome shotgun (WGS) entry which is preliminary data.</text>
</comment>
<dbReference type="EMBL" id="JAWMWH010000001">
    <property type="protein sequence ID" value="MEJ6400022.1"/>
    <property type="molecule type" value="Genomic_DNA"/>
</dbReference>
<proteinExistence type="predicted"/>
<organism evidence="3 4">
    <name type="scientific">Nicoliella lavandulae</name>
    <dbReference type="NCBI Taxonomy" id="3082954"/>
    <lineage>
        <taxon>Bacteria</taxon>
        <taxon>Bacillati</taxon>
        <taxon>Bacillota</taxon>
        <taxon>Bacilli</taxon>
        <taxon>Lactobacillales</taxon>
        <taxon>Lactobacillaceae</taxon>
        <taxon>Nicoliella</taxon>
    </lineage>
</organism>
<reference evidence="3 4" key="1">
    <citation type="submission" date="2023-10" db="EMBL/GenBank/DDBJ databases">
        <title>Nicoliella lavandulae sp. nov. isolated from Lavandula angustifolia flowers.</title>
        <authorList>
            <person name="Alcantara C."/>
            <person name="Zuniga M."/>
            <person name="Landete J.M."/>
            <person name="Monedero V."/>
        </authorList>
    </citation>
    <scope>NUCLEOTIDE SEQUENCE [LARGE SCALE GENOMIC DNA]</scope>
    <source>
        <strain evidence="3 4">Es01</strain>
    </source>
</reference>
<dbReference type="RefSeq" id="WP_339959846.1">
    <property type="nucleotide sequence ID" value="NZ_JAWMWH010000001.1"/>
</dbReference>